<dbReference type="CDD" id="cd06433">
    <property type="entry name" value="GT_2_WfgS_like"/>
    <property type="match status" value="1"/>
</dbReference>
<comment type="caution">
    <text evidence="2">The sequence shown here is derived from an EMBL/GenBank/DDBJ whole genome shotgun (WGS) entry which is preliminary data.</text>
</comment>
<dbReference type="EC" id="2.4.1.-" evidence="2"/>
<dbReference type="PANTHER" id="PTHR22916">
    <property type="entry name" value="GLYCOSYLTRANSFERASE"/>
    <property type="match status" value="1"/>
</dbReference>
<dbReference type="SUPFAM" id="SSF53448">
    <property type="entry name" value="Nucleotide-diphospho-sugar transferases"/>
    <property type="match status" value="1"/>
</dbReference>
<name>A0A1J5RZS5_9ZZZZ</name>
<feature type="domain" description="Glycosyltransferase 2-like" evidence="1">
    <location>
        <begin position="62"/>
        <end position="166"/>
    </location>
</feature>
<dbReference type="GO" id="GO:0016758">
    <property type="term" value="F:hexosyltransferase activity"/>
    <property type="evidence" value="ECO:0007669"/>
    <property type="project" value="UniProtKB-ARBA"/>
</dbReference>
<dbReference type="Pfam" id="PF00535">
    <property type="entry name" value="Glycos_transf_2"/>
    <property type="match status" value="1"/>
</dbReference>
<proteinExistence type="predicted"/>
<keyword evidence="2" id="KW-0808">Transferase</keyword>
<dbReference type="InterPro" id="IPR029044">
    <property type="entry name" value="Nucleotide-diphossugar_trans"/>
</dbReference>
<accession>A0A1J5RZS5</accession>
<evidence type="ECO:0000313" key="2">
    <source>
        <dbReference type="EMBL" id="OIQ97572.1"/>
    </source>
</evidence>
<dbReference type="InterPro" id="IPR001173">
    <property type="entry name" value="Glyco_trans_2-like"/>
</dbReference>
<sequence length="302" mass="34236">MTTPVPDVTNTYNFPAGKLFFLPPNLSRIDEGGLRKHGLITSGNLNKTGAFEQGRHDQPLITIITVVFNGVQSIRNTIQSVVSQGYDNIEYIIIDGGSTDGTIDVIREYDNVIDYWVSEPDHGIYDAWNKGVALATGEWIGFLGADDIYLQGAIQSYIGLIATFSNTQVDYISSRANLVLNSKILRTIGQKWNWKSFQKWMNVAHVGSLHHKSLYEKYGLYDLTYKLCGDYELLLRPRSTLHAAYLDMITVNMSVGGASDNLSAYLETERAKVLTGGRNFWLSRFERIFSIKKWQLRRLLWY</sequence>
<reference evidence="2" key="1">
    <citation type="submission" date="2016-10" db="EMBL/GenBank/DDBJ databases">
        <title>Sequence of Gallionella enrichment culture.</title>
        <authorList>
            <person name="Poehlein A."/>
            <person name="Muehling M."/>
            <person name="Daniel R."/>
        </authorList>
    </citation>
    <scope>NUCLEOTIDE SEQUENCE</scope>
</reference>
<protein>
    <submittedName>
        <fullName evidence="2">PGL/p-HBAD biosynthesis glycosyltransferase</fullName>
        <ecNumber evidence="2">2.4.1.-</ecNumber>
    </submittedName>
</protein>
<evidence type="ECO:0000259" key="1">
    <source>
        <dbReference type="Pfam" id="PF00535"/>
    </source>
</evidence>
<dbReference type="EMBL" id="MLJW01000131">
    <property type="protein sequence ID" value="OIQ97572.1"/>
    <property type="molecule type" value="Genomic_DNA"/>
</dbReference>
<gene>
    <name evidence="2" type="ORF">GALL_204560</name>
</gene>
<organism evidence="2">
    <name type="scientific">mine drainage metagenome</name>
    <dbReference type="NCBI Taxonomy" id="410659"/>
    <lineage>
        <taxon>unclassified sequences</taxon>
        <taxon>metagenomes</taxon>
        <taxon>ecological metagenomes</taxon>
    </lineage>
</organism>
<dbReference type="AlphaFoldDB" id="A0A1J5RZS5"/>
<dbReference type="Gene3D" id="3.90.550.10">
    <property type="entry name" value="Spore Coat Polysaccharide Biosynthesis Protein SpsA, Chain A"/>
    <property type="match status" value="1"/>
</dbReference>
<keyword evidence="2" id="KW-0328">Glycosyltransferase</keyword>
<dbReference type="PANTHER" id="PTHR22916:SF3">
    <property type="entry name" value="UDP-GLCNAC:BETAGAL BETA-1,3-N-ACETYLGLUCOSAMINYLTRANSFERASE-LIKE PROTEIN 1"/>
    <property type="match status" value="1"/>
</dbReference>